<gene>
    <name evidence="1" type="ORF">TIFTF001_045861</name>
</gene>
<dbReference type="Proteomes" id="UP001187192">
    <property type="component" value="Unassembled WGS sequence"/>
</dbReference>
<evidence type="ECO:0000313" key="2">
    <source>
        <dbReference type="Proteomes" id="UP001187192"/>
    </source>
</evidence>
<dbReference type="AlphaFoldDB" id="A0AA87YVC3"/>
<organism evidence="1 2">
    <name type="scientific">Ficus carica</name>
    <name type="common">Common fig</name>
    <dbReference type="NCBI Taxonomy" id="3494"/>
    <lineage>
        <taxon>Eukaryota</taxon>
        <taxon>Viridiplantae</taxon>
        <taxon>Streptophyta</taxon>
        <taxon>Embryophyta</taxon>
        <taxon>Tracheophyta</taxon>
        <taxon>Spermatophyta</taxon>
        <taxon>Magnoliopsida</taxon>
        <taxon>eudicotyledons</taxon>
        <taxon>Gunneridae</taxon>
        <taxon>Pentapetalae</taxon>
        <taxon>rosids</taxon>
        <taxon>fabids</taxon>
        <taxon>Rosales</taxon>
        <taxon>Moraceae</taxon>
        <taxon>Ficeae</taxon>
        <taxon>Ficus</taxon>
    </lineage>
</organism>
<sequence length="176" mass="19623">MGTPVRPCLPRTLRYLIVPCGLERSGSPAGLNAECSRRGDMLQVRRHRRPNRLMPRVRSLASGDIKVSGSGLSVMIGHRRQHFWGSVAWTAGDLLGGTRKLQGRTCPGQQRRPRPLPALVTRQISMVVNSGRVTKFPGNNLAWSDHVGSVVIDIPPERGFCGRIKLRHQHFIRLKI</sequence>
<name>A0AA87YVC3_FICCA</name>
<dbReference type="EMBL" id="BTGU01004259">
    <property type="protein sequence ID" value="GMN24389.1"/>
    <property type="molecule type" value="Genomic_DNA"/>
</dbReference>
<comment type="caution">
    <text evidence="1">The sequence shown here is derived from an EMBL/GenBank/DDBJ whole genome shotgun (WGS) entry which is preliminary data.</text>
</comment>
<evidence type="ECO:0000313" key="1">
    <source>
        <dbReference type="EMBL" id="GMN24389.1"/>
    </source>
</evidence>
<accession>A0AA87YVC3</accession>
<reference evidence="1" key="1">
    <citation type="submission" date="2023-07" db="EMBL/GenBank/DDBJ databases">
        <title>draft genome sequence of fig (Ficus carica).</title>
        <authorList>
            <person name="Takahashi T."/>
            <person name="Nishimura K."/>
        </authorList>
    </citation>
    <scope>NUCLEOTIDE SEQUENCE</scope>
</reference>
<keyword evidence="2" id="KW-1185">Reference proteome</keyword>
<proteinExistence type="predicted"/>
<protein>
    <submittedName>
        <fullName evidence="1">Uncharacterized protein</fullName>
    </submittedName>
</protein>